<dbReference type="GO" id="GO:0045892">
    <property type="term" value="P:negative regulation of DNA-templated transcription"/>
    <property type="evidence" value="ECO:0007669"/>
    <property type="project" value="InterPro"/>
</dbReference>
<evidence type="ECO:0000259" key="2">
    <source>
        <dbReference type="Pfam" id="PF05499"/>
    </source>
</evidence>
<gene>
    <name evidence="3" type="ORF">AAFF_G00184600</name>
</gene>
<feature type="domain" description="DNA methyltransferase 1-associated 1" evidence="2">
    <location>
        <begin position="2"/>
        <end position="38"/>
    </location>
</feature>
<dbReference type="EMBL" id="JAINUG010000246">
    <property type="protein sequence ID" value="KAJ8385598.1"/>
    <property type="molecule type" value="Genomic_DNA"/>
</dbReference>
<keyword evidence="4" id="KW-1185">Reference proteome</keyword>
<dbReference type="InterPro" id="IPR008468">
    <property type="entry name" value="DMAP1"/>
</dbReference>
<dbReference type="Pfam" id="PF05499">
    <property type="entry name" value="DMAP1"/>
    <property type="match status" value="1"/>
</dbReference>
<evidence type="ECO:0000313" key="3">
    <source>
        <dbReference type="EMBL" id="KAJ8385598.1"/>
    </source>
</evidence>
<dbReference type="PANTHER" id="PTHR31025">
    <property type="entry name" value="SI:CH211-196P9.1-RELATED"/>
    <property type="match status" value="1"/>
</dbReference>
<dbReference type="Proteomes" id="UP001221898">
    <property type="component" value="Unassembled WGS sequence"/>
</dbReference>
<dbReference type="GO" id="GO:0005634">
    <property type="term" value="C:nucleus"/>
    <property type="evidence" value="ECO:0007669"/>
    <property type="project" value="InterPro"/>
</dbReference>
<evidence type="ECO:0000256" key="1">
    <source>
        <dbReference type="SAM" id="MobiDB-lite"/>
    </source>
</evidence>
<protein>
    <recommendedName>
        <fullName evidence="2">DNA methyltransferase 1-associated 1 domain-containing protein</fullName>
    </recommendedName>
</protein>
<sequence length="570" mass="63838">MFSELRSDLVPVYELKKVHGNCEYEHQMLRHGYEALLKTGGASGPPGEVPGAEGQPAPGFFESFVVNRSCRYCMATRSEIQDKEVSSDTFEPRTIDTHNRQVQEVYMEFNRIAGKNLEQEFYEGIDRHSPRLMEIFRSKRGNVGKQLTELTQQTRDSDDDDSFRHIEVGILLVEREGAALSSLHLSPASVKIIIEGAVMMDNIEDLPKAMCLLFGLSSALHLNYPKSMKLTFQFIQQMSDNEKVDSGQEEPTDPQTGISNPGEEQKRVPDDENTETERKEENEPTSYQPTSEDTDPPVINIQKTETGVRGHRRIGANKPRSTGHTVASAISCPSTATVASGKRTAVLSNEARREMAKQAKAAKDERRAMLDARHKYLITKLVDVVSLAEAEVEEVIVSDDKFNLIEEFFAPNGSKRLLFFYQEVKSRHSTHLSWSDTASSALGQKKLFVTTGSAEEVNFGMLDCSRGNILQSLEKLFSQVMLPALKSQENWGAVKDGQDSVQIQEFLRSVDTFVCSLSSARQNMEGKFQLQPMEAGHNLDHLLGPSDYTTAGTAEFHTKIFYKLFPYLSL</sequence>
<accession>A0AAD7RJQ3</accession>
<proteinExistence type="predicted"/>
<organism evidence="3 4">
    <name type="scientific">Aldrovandia affinis</name>
    <dbReference type="NCBI Taxonomy" id="143900"/>
    <lineage>
        <taxon>Eukaryota</taxon>
        <taxon>Metazoa</taxon>
        <taxon>Chordata</taxon>
        <taxon>Craniata</taxon>
        <taxon>Vertebrata</taxon>
        <taxon>Euteleostomi</taxon>
        <taxon>Actinopterygii</taxon>
        <taxon>Neopterygii</taxon>
        <taxon>Teleostei</taxon>
        <taxon>Notacanthiformes</taxon>
        <taxon>Halosauridae</taxon>
        <taxon>Aldrovandia</taxon>
    </lineage>
</organism>
<dbReference type="PANTHER" id="PTHR31025:SF19">
    <property type="entry name" value="SI:CH73-42K18.1-RELATED"/>
    <property type="match status" value="1"/>
</dbReference>
<feature type="region of interest" description="Disordered" evidence="1">
    <location>
        <begin position="241"/>
        <end position="326"/>
    </location>
</feature>
<evidence type="ECO:0000313" key="4">
    <source>
        <dbReference type="Proteomes" id="UP001221898"/>
    </source>
</evidence>
<reference evidence="3" key="1">
    <citation type="journal article" date="2023" name="Science">
        <title>Genome structures resolve the early diversification of teleost fishes.</title>
        <authorList>
            <person name="Parey E."/>
            <person name="Louis A."/>
            <person name="Montfort J."/>
            <person name="Bouchez O."/>
            <person name="Roques C."/>
            <person name="Iampietro C."/>
            <person name="Lluch J."/>
            <person name="Castinel A."/>
            <person name="Donnadieu C."/>
            <person name="Desvignes T."/>
            <person name="Floi Bucao C."/>
            <person name="Jouanno E."/>
            <person name="Wen M."/>
            <person name="Mejri S."/>
            <person name="Dirks R."/>
            <person name="Jansen H."/>
            <person name="Henkel C."/>
            <person name="Chen W.J."/>
            <person name="Zahm M."/>
            <person name="Cabau C."/>
            <person name="Klopp C."/>
            <person name="Thompson A.W."/>
            <person name="Robinson-Rechavi M."/>
            <person name="Braasch I."/>
            <person name="Lecointre G."/>
            <person name="Bobe J."/>
            <person name="Postlethwait J.H."/>
            <person name="Berthelot C."/>
            <person name="Roest Crollius H."/>
            <person name="Guiguen Y."/>
        </authorList>
    </citation>
    <scope>NUCLEOTIDE SEQUENCE</scope>
    <source>
        <strain evidence="3">NC1722</strain>
    </source>
</reference>
<feature type="compositionally biased region" description="Basic and acidic residues" evidence="1">
    <location>
        <begin position="263"/>
        <end position="282"/>
    </location>
</feature>
<comment type="caution">
    <text evidence="3">The sequence shown here is derived from an EMBL/GenBank/DDBJ whole genome shotgun (WGS) entry which is preliminary data.</text>
</comment>
<name>A0AAD7RJQ3_9TELE</name>
<dbReference type="AlphaFoldDB" id="A0AAD7RJQ3"/>